<evidence type="ECO:0000313" key="2">
    <source>
        <dbReference type="EMBL" id="MXU90947.1"/>
    </source>
</evidence>
<feature type="compositionally biased region" description="Polar residues" evidence="1">
    <location>
        <begin position="88"/>
        <end position="119"/>
    </location>
</feature>
<dbReference type="EMBL" id="GIFC01008864">
    <property type="protein sequence ID" value="MXU90947.1"/>
    <property type="molecule type" value="Transcribed_RNA"/>
</dbReference>
<sequence length="119" mass="12953">MRPTTMPGATTRSARRLWTWCWTGLGSWQTSARACRVSSSSTASGAALAQASPPFSWSACPWTMARSPSWSLPSTPPPRCPRRSWSRTIPSSPPTQHWSTLTAHSWSTTKQSTTSADAT</sequence>
<organism evidence="2">
    <name type="scientific">Ixodes ricinus</name>
    <name type="common">Common tick</name>
    <name type="synonym">Acarus ricinus</name>
    <dbReference type="NCBI Taxonomy" id="34613"/>
    <lineage>
        <taxon>Eukaryota</taxon>
        <taxon>Metazoa</taxon>
        <taxon>Ecdysozoa</taxon>
        <taxon>Arthropoda</taxon>
        <taxon>Chelicerata</taxon>
        <taxon>Arachnida</taxon>
        <taxon>Acari</taxon>
        <taxon>Parasitiformes</taxon>
        <taxon>Ixodida</taxon>
        <taxon>Ixodoidea</taxon>
        <taxon>Ixodidae</taxon>
        <taxon>Ixodinae</taxon>
        <taxon>Ixodes</taxon>
    </lineage>
</organism>
<evidence type="ECO:0000256" key="1">
    <source>
        <dbReference type="SAM" id="MobiDB-lite"/>
    </source>
</evidence>
<feature type="region of interest" description="Disordered" evidence="1">
    <location>
        <begin position="67"/>
        <end position="119"/>
    </location>
</feature>
<accession>A0A6B0UMC2</accession>
<dbReference type="AlphaFoldDB" id="A0A6B0UMC2"/>
<reference evidence="2" key="1">
    <citation type="submission" date="2019-12" db="EMBL/GenBank/DDBJ databases">
        <title>An insight into the sialome of adult female Ixodes ricinus ticks feeding for 6 days.</title>
        <authorList>
            <person name="Perner J."/>
            <person name="Ribeiro J.M.C."/>
        </authorList>
    </citation>
    <scope>NUCLEOTIDE SEQUENCE</scope>
    <source>
        <strain evidence="2">Semi-engorged</strain>
        <tissue evidence="2">Salivary glands</tissue>
    </source>
</reference>
<name>A0A6B0UMC2_IXORI</name>
<proteinExistence type="predicted"/>
<protein>
    <submittedName>
        <fullName evidence="2">Putative secreted protein</fullName>
    </submittedName>
</protein>